<dbReference type="Pfam" id="PF03028">
    <property type="entry name" value="Dynein_heavy"/>
    <property type="match status" value="1"/>
</dbReference>
<sequence>MDNQQSIKTQLKQTRPLNTNNRAPSAKIIRHEMAIEKYKIYETQKLNDKKINEMMRGVKQVEFVQKPGEFFVLSSQQNSRPKISTQQTQQSINSSKIFGTILDSATKIYENSQSQIRSMSTTRQRIISTSSIHNQSKQSPAFFNNSNNKLKPPLNIQNQQAIEQNNLQKMANTFHINNSNNKLQNNFGQEEQSPLPSIQYTEQESQRENKTILRPRRSQSLNKFNQTSTQFNNDYSFQMPQNNNDATIQNQTQNNFYQEESPFDNRNQETNEFNQSRTQSSMQVKKPKLTQNLKIILSKQDTQMLINSTKLISEIVQDNLNINEKIQENTNRMNSTMTAFKKTSQSFVNLQKQLNEKSAASSFLMQQLKEENTNNVNKSQIMKDAKGNDKKDNVKKNLRSHSYQILQRTQVKNKHISGYQTIVINHKLEEKIKEEERKQKEELKKKQTSKIIDYSKISPYIIGDEEAEKKINARNQLFCEEQKLTKFDKKEKNYFLPLDYYNLDEEDLNPHELLNKYYDSESNTIQGYSKWFQNDGKFEWQPCTVLGYNEESQRYVIKWNNGKEKLVSRVNLRFKGESQEQFEKKLEIANIYREISEYYIKYNLMIDTMEDETSTLSDDIIDRVIIFATNYPFKLSQYRNPIEFYQLDPLVKFNFKFKMFPKQIDIPPQKTLENILDEKKIKHRSLLALKNEIMQLFVRSNRQIKFDNTLPFSEEKQQYFKGILPDYMFIPITERVKDNRYYATLDVGYSQNHNYTKFLNLYSKMSQTCMYSIDFKLEQLRYINDARLSLEQMSLIETDFKKEIDISKFQFIQRKKCKDLVKELNNKVYDTNFTLVMRVETETREIQKRNEQLLRTKINEEEKEALRNVEYPKEFIEDIRRTQFQYTLQYERIYRNLYFTSIKQFSALFQKHNNFFKKINNLKFITEDTCNYSHIVNYLHMIRLYQPQESDFVGQIRLIRNEKKIAFSPTFEEWKKAIQDIEDEMYEQMISIRCMRTNEIGLSRPSKTLCLFDQKDQEKDEIESMFENTINETFTIMEMFQKKVNEFEYLLDISGDSVRKKFAKKNNFKDFEHLLQKLRKSKDEFDNVLIGDKVMLGNFTVECADFRKYVEERIKLASKVVYEILMNKINDENSKMENEIENIILKLKKMPENIEEMDQLRKYCNITLVNELAEIKARIDQVMDRMNLLEYMYFKISFEDFAKCWSIYGMPLKLNKKKKKCLQKMLVLEKSFSDDLLFYQHELVEEIKQIKATLELLQKESQIEETDSISFKFAELGDRIDKAQQDADIINRREDILKWLKTDFQIITNIHKEYFPYNRVWQLSKDYSFKIPNIMEGPLSSINREDVCSDIIDSWNELYKMEKGVFKNIPHIKMLCQQVRQKYEDFKPNLPLIMDLRNPNLEKRHWVKINHLIKEHNKKVERKQLQIRVEFDEDLNINLKTLLENNIQFIQDDIREISEIASKEKGFEKILNKMKSEWKPIRLQIFPYKDTGTFVLRGVEPILDRLDEDISKTNSIAASPFVKFFENEVNYWRTILYKMQETIETWCKVQKMWQYLQPIFFSEEIIQEMPREGGKYEFVDKMWRSIMLTTTQIPNCMEACSQSRLKENFQMMIENLESVIKGLNDFLNKKREAYPRFYFLSNDELLQILAQSRDPQAVQPHLPKCFEGIYRLKFIPITLPEGISSSNITHMISKEGEQVEFLNLINPFYFKKPKAVDTNKLQEKAQNKQIAFKQETDDIQDQEQKAEQVIIQETPKLIARGVEDWLPELENNMRETMMDLFKNCLKEHSTLQPGQKNNWLFKWPSQVIIVSDQTLWTSSATEAIIGLEENPQSLVKFFNQLQEDLLDIVSLVRNSNIENIHRIMLGVMIVTNVHQKDIIKSLKDVSNVKLNTESFEWLQHLRYYQVEKKIKNQNTDNLEVRMVNNSRTYGWEYLGNQGRLVITPLTDRCYRTLMSALQQNLGGAPEGPAGTGKTETTKDLAKAIAKHCVVFNCSDALDYIAMGKFFKGLCSCGSWACFDEFNRIELEVLSVIAQQILTIQTAIYKLSLARVVNNNPTFNFEGQNIPLDSSCAIFITMNPGYQGRSELPDNLKALFRPVAMMIPNYTMITEISLYSYGFQYARELAIKITYSLKLASEQLSTQSHYDFGMRAVKSIILAAGTLKRTMDADEDEYYLILKAIRDCNIPKFTHKDVPLFEAILQDLFPTTQFKVGQYELLHHAIKKISETNNLVLYDRFYQKIIELFETIQVRHGLMIVGGALGGKSSILKVLGDSIELSNKEEYLKQHPEIVELMHKLQKEEEERELAYKNLSQIEKRRLARQQTGIDLAPKQEIVLEYDRVKKFFINPKSISGQMLFGDVEEASGEWHDGITALTFRQCQEEDSNHYKWVVFDGPVDALWIENMNTVLDDNKKLCLTNGETIPLANKMSIMFEVENLYEASPATVSRCGMVYLEQQDLKWEVFYTCWYNNLTGNLQGEEQNQFYHSLLEELLKPAIEYLLKKKTPLPVTPQWAAMNFLKMFEGFLLKKKNKAQTIEALKYEQEQQISREKAALLEGKELQAKKKTFSDKEKSEVFSKFLMAMIWSCGGLLLEEERDQFSLVLHNLIKIYIQKEKDIIKSTLPNEKENLFDQRFFSQKMNWNLWKVGGQYKIPPEIQFYEIFIPTTDSIRYTYLLKSLLLHNTSTLFLGKTGTGKTAIHKRLLLNDLDPDSFITTITAFSANIPVNQVQDVLESKLEKQKRKKGVYGPLIGRINIIFVDDINMPNKEYYGAQPPLELIRQYFTYGGWYDRKALEFNQIVDIQITAAMGMGRASISDRLLRHFHLIYLNPTDSNTLFFMTQKILEWGFREHIDKIKFMTQNLSNLCLQVHKQIEKTFLPLPSKSHYLFNFRDLMNVLQGVLEVPGSKYEATGDYQGQILRLWLFETNCVYKDRLIEKKDIFKYDSIIKENLEIYFKTSVDKIMFDFKGEPIKDLLFGNFKPDNVYQELNMDQNTIRKLIQDHIDSYNRINNQKINIVVFHDAIQLLSKINRIINQTFSHALLIGLGGSGAHTLTRLATFISGYTIQEIEGEKSLSIDDWKDQMRQLLKNIVMKEQRSVLLLSDSQFDSELYFEDINNLLNLGEIPNLFQGEERENMISDLKDHLQKYKINLNSMQLWEHFVGKCRLNLHITLCMSPVGDKLRNRIRNFPSLVNCSSIIWVQPWSESSLKDVANQYLNTNKEVLQLDEAKAQSVSNLFLYFHKSVEQIAIEYHQTTNQHYYVTPSSYLKLLNNFSDIYQKQLLSLLRKKDMYENGVKKLDLCTEVVEQMKKELQDLQPILVIKTKETENIMVEVEEENVQAELQREIVQKDEIQTKEKADIAQAIQEQCKEKLSLAEPQLKEALTALKTLKKEDFIEMKSFQKPPALIKITMDAVCILLGVKGKKGQDKQSIDYWEESKKLLSEPILFIRKLEKYEKDNIPDLVIQKMKQFLSENSNFKPQIIAKASKAAEGLCKWANSIYEYHFVFKSILPLREDLDRANQALESAQKLLEKKRQLLQQVEEKCFELRIKLDSVVKEKQRLIDSIKECQVKLDRALDLTQGLSVEKIRWSESSKKLKLDIDNFLGDMLIAVGAVSYFGPLSGEFRKRIVSEKWKPKILEQNIVCSSIFSLLKCLGDPLQAQEWVIHGLPFDETSQENIIIMNNSRNYPLFLDPQKQAIRFLRKYESRKDEKNLSVCKPKKQIQKAIEMAIRMGQVLIIDGVDDQIEPILKQILDKNIIVSGGQKQFQIGQVFIDYNENFRFCLVNYQQNPHYTPDLLSKVCLLNFKITPDAMKDQMISILMKEEEPALEEEKIRLMQENKENQENLANIEKEILRLLNTTDGNKMLDDEQLIISLKQSKQFAEDVQQRIKESRFTEEKIRNARFNFEQTAELASNIFFTIQKLHKLNPMYQFSLEFFIKVFKKSIKKAEKPQIKNPKNKTNCLNDSLKKQVYYDMNRSIFVKHKLLFSFLLTLTVIETNEALNINDYHYFLSGIVEEKLQNIDNPEPSKISEKQWNSILELSTLDSFKNIAQFICRKPDSWIKFIQAPDLNMPEPFSKVPNFAKLVLVKSLRPDFFAEFLKEFIKTEMGSYFIENVQISIQDTHQESIPEQPILFVLSPGDNPQEELKKFAQDCGKYLTFISLGKGQGQIAEESIQDCIQAGSWCILQNCHLAISWLPRLEEIVEDISLNLKKDYQKFNPDFRLWLTSMPTEKFPSYLVQDSIKITKDPPRGIKANIQQLYENQTGTKDDRKYYESVEKPEWRVIFLSLSFFHAIVRERRRYGPVGWNVNYDFNESDFKISVRQLKIMIETYPMIPFNALSYLIAECYYGGKVTDDWDRRLIKSLLNSFINEEMIYGNYNFSEVKEYTIPEEEQIKNLDDTINFINQMPDLYQPELYGLNSNAAITSATLETNRIIQDTILARGSGIGQKKKESNNESQGQNESKLLQERANTILQQTPEEFDIDIARQRFQINYYESMNTVLIQELLRYNTLLGIIKKSLKDLIKASDGIIVMTSQIDSFAESINNNKIPDMWKSKSYPSLKPLLSYHKDLCKRIEMFKNWLKDGIPKVFWLSGFYFTQSFFTGVKQNYARKNKIPIDEIDFKFDFIDPRDLNKKQMKDVGCLTNGLFLEGGRWNFTSQCIDEAEPKQLFSDMPIVHFIPHQLTEYEINQKQNQTQSNNKSSFYECPLYKTSERKGQLSTTGHSTNFILSILLPTNKNQDHWIKRGLALLTQLDD</sequence>
<dbReference type="Gene3D" id="3.10.490.20">
    <property type="match status" value="1"/>
</dbReference>
<dbReference type="SUPFAM" id="SSF52540">
    <property type="entry name" value="P-loop containing nucleoside triphosphate hydrolases"/>
    <property type="match status" value="4"/>
</dbReference>
<dbReference type="Pfam" id="PF17857">
    <property type="entry name" value="AAA_lid_1"/>
    <property type="match status" value="1"/>
</dbReference>
<dbReference type="Gene3D" id="6.10.140.1060">
    <property type="match status" value="1"/>
</dbReference>
<evidence type="ECO:0000256" key="11">
    <source>
        <dbReference type="ARBA" id="ARBA00023212"/>
    </source>
</evidence>
<feature type="domain" description="Dynein heavy chain coiled coil stalk" evidence="18">
    <location>
        <begin position="3288"/>
        <end position="3634"/>
    </location>
</feature>
<evidence type="ECO:0000256" key="9">
    <source>
        <dbReference type="ARBA" id="ARBA00023069"/>
    </source>
</evidence>
<evidence type="ECO:0000256" key="13">
    <source>
        <dbReference type="SAM" id="Coils"/>
    </source>
</evidence>
<dbReference type="InParanoid" id="Q23R22"/>
<dbReference type="InterPro" id="IPR042222">
    <property type="entry name" value="Dynein_2_N"/>
</dbReference>
<dbReference type="Pfam" id="PF18199">
    <property type="entry name" value="Dynein_C"/>
    <property type="match status" value="1"/>
</dbReference>
<keyword evidence="7" id="KW-0243">Dynein</keyword>
<dbReference type="InterPro" id="IPR041658">
    <property type="entry name" value="AAA_lid_11"/>
</dbReference>
<evidence type="ECO:0000259" key="23">
    <source>
        <dbReference type="Pfam" id="PF18198"/>
    </source>
</evidence>
<feature type="coiled-coil region" evidence="13">
    <location>
        <begin position="3320"/>
        <end position="3347"/>
    </location>
</feature>
<evidence type="ECO:0000259" key="21">
    <source>
        <dbReference type="Pfam" id="PF17852"/>
    </source>
</evidence>
<dbReference type="Pfam" id="PF18198">
    <property type="entry name" value="AAA_lid_11"/>
    <property type="match status" value="1"/>
</dbReference>
<dbReference type="RefSeq" id="XP_001019264.2">
    <property type="nucleotide sequence ID" value="XM_001019264.2"/>
</dbReference>
<keyword evidence="9" id="KW-0969">Cilium</keyword>
<dbReference type="InterPro" id="IPR042219">
    <property type="entry name" value="AAA_lid_11_sf"/>
</dbReference>
<dbReference type="InterPro" id="IPR035706">
    <property type="entry name" value="AAA_9"/>
</dbReference>
<gene>
    <name evidence="25" type="ORF">TTHERM_00850620</name>
</gene>
<dbReference type="FunFam" id="3.40.50.300:FF:000063">
    <property type="entry name" value="dynein heavy chain 6, axonemal"/>
    <property type="match status" value="1"/>
</dbReference>
<dbReference type="STRING" id="312017.Q23R22"/>
<feature type="region of interest" description="Disordered" evidence="14">
    <location>
        <begin position="261"/>
        <end position="286"/>
    </location>
</feature>
<feature type="coiled-coil region" evidence="13">
    <location>
        <begin position="836"/>
        <end position="864"/>
    </location>
</feature>
<evidence type="ECO:0000259" key="16">
    <source>
        <dbReference type="Pfam" id="PF08393"/>
    </source>
</evidence>
<dbReference type="InterPro" id="IPR043160">
    <property type="entry name" value="Dynein_C_barrel"/>
</dbReference>
<dbReference type="Gene3D" id="1.10.287.2620">
    <property type="match status" value="1"/>
</dbReference>
<dbReference type="GO" id="GO:0051959">
    <property type="term" value="F:dynein light intermediate chain binding"/>
    <property type="evidence" value="ECO:0007669"/>
    <property type="project" value="InterPro"/>
</dbReference>
<feature type="region of interest" description="Disordered" evidence="14">
    <location>
        <begin position="178"/>
        <end position="210"/>
    </location>
</feature>
<dbReference type="Gene3D" id="1.20.920.20">
    <property type="match status" value="1"/>
</dbReference>
<dbReference type="Proteomes" id="UP000009168">
    <property type="component" value="Unassembled WGS sequence"/>
</dbReference>
<comment type="similarity">
    <text evidence="2">Belongs to the dynein heavy chain family.</text>
</comment>
<evidence type="ECO:0000259" key="19">
    <source>
        <dbReference type="Pfam" id="PF12780"/>
    </source>
</evidence>
<evidence type="ECO:0000259" key="22">
    <source>
        <dbReference type="Pfam" id="PF17857"/>
    </source>
</evidence>
<dbReference type="EMBL" id="GG662645">
    <property type="protein sequence ID" value="EAR99019.2"/>
    <property type="molecule type" value="Genomic_DNA"/>
</dbReference>
<feature type="domain" description="Dynein heavy chain AAA module D4" evidence="19">
    <location>
        <begin position="3011"/>
        <end position="3273"/>
    </location>
</feature>
<dbReference type="GO" id="GO:0045505">
    <property type="term" value="F:dynein intermediate chain binding"/>
    <property type="evidence" value="ECO:0007669"/>
    <property type="project" value="InterPro"/>
</dbReference>
<dbReference type="Pfam" id="PF08393">
    <property type="entry name" value="DHC_N2"/>
    <property type="match status" value="1"/>
</dbReference>
<keyword evidence="12" id="KW-0966">Cell projection</keyword>
<dbReference type="Gene3D" id="1.10.8.710">
    <property type="match status" value="1"/>
</dbReference>
<dbReference type="InterPro" id="IPR041589">
    <property type="entry name" value="DNAH3_AAA_lid_1"/>
</dbReference>
<dbReference type="FunFam" id="3.10.490.20:FF:000005">
    <property type="entry name" value="Dynein axonemal heavy chain 6"/>
    <property type="match status" value="1"/>
</dbReference>
<feature type="domain" description="Dynein heavy chain ATP-binding dynein motor region" evidence="20">
    <location>
        <begin position="3658"/>
        <end position="3882"/>
    </location>
</feature>
<feature type="domain" description="Dynein heavy chain C-terminal" evidence="24">
    <location>
        <begin position="4429"/>
        <end position="4749"/>
    </location>
</feature>
<organism evidence="25 26">
    <name type="scientific">Tetrahymena thermophila (strain SB210)</name>
    <dbReference type="NCBI Taxonomy" id="312017"/>
    <lineage>
        <taxon>Eukaryota</taxon>
        <taxon>Sar</taxon>
        <taxon>Alveolata</taxon>
        <taxon>Ciliophora</taxon>
        <taxon>Intramacronucleata</taxon>
        <taxon>Oligohymenophorea</taxon>
        <taxon>Hymenostomatida</taxon>
        <taxon>Tetrahymenina</taxon>
        <taxon>Tetrahymenidae</taxon>
        <taxon>Tetrahymena</taxon>
    </lineage>
</organism>
<feature type="domain" description="Dynein heavy chain hydrolytic ATP-binding dynein motor region" evidence="17">
    <location>
        <begin position="1929"/>
        <end position="2264"/>
    </location>
</feature>
<dbReference type="Pfam" id="PF17852">
    <property type="entry name" value="Dynein_AAA_lid"/>
    <property type="match status" value="1"/>
</dbReference>
<evidence type="ECO:0000256" key="3">
    <source>
        <dbReference type="ARBA" id="ARBA00022490"/>
    </source>
</evidence>
<dbReference type="GO" id="GO:0005874">
    <property type="term" value="C:microtubule"/>
    <property type="evidence" value="ECO:0007669"/>
    <property type="project" value="UniProtKB-KW"/>
</dbReference>
<dbReference type="InterPro" id="IPR035699">
    <property type="entry name" value="AAA_6"/>
</dbReference>
<keyword evidence="6" id="KW-0067">ATP-binding</keyword>
<evidence type="ECO:0000256" key="12">
    <source>
        <dbReference type="ARBA" id="ARBA00023273"/>
    </source>
</evidence>
<evidence type="ECO:0000256" key="14">
    <source>
        <dbReference type="SAM" id="MobiDB-lite"/>
    </source>
</evidence>
<protein>
    <submittedName>
        <fullName evidence="25">Dynein heavy chain 7, axonemal protein</fullName>
    </submittedName>
</protein>
<dbReference type="Gene3D" id="1.20.1270.280">
    <property type="match status" value="1"/>
</dbReference>
<dbReference type="Pfam" id="PF12774">
    <property type="entry name" value="AAA_6"/>
    <property type="match status" value="1"/>
</dbReference>
<feature type="domain" description="Dynein heavy chain 3 AAA+ lid" evidence="22">
    <location>
        <begin position="2861"/>
        <end position="2960"/>
    </location>
</feature>
<feature type="domain" description="Dynein heavy chain AAA 5 extension" evidence="21">
    <location>
        <begin position="2485"/>
        <end position="2643"/>
    </location>
</feature>
<dbReference type="InterPro" id="IPR041466">
    <property type="entry name" value="Dynein_AAA5_ext"/>
</dbReference>
<reference evidence="26" key="1">
    <citation type="journal article" date="2006" name="PLoS Biol.">
        <title>Macronuclear genome sequence of the ciliate Tetrahymena thermophila, a model eukaryote.</title>
        <authorList>
            <person name="Eisen J.A."/>
            <person name="Coyne R.S."/>
            <person name="Wu M."/>
            <person name="Wu D."/>
            <person name="Thiagarajan M."/>
            <person name="Wortman J.R."/>
            <person name="Badger J.H."/>
            <person name="Ren Q."/>
            <person name="Amedeo P."/>
            <person name="Jones K.M."/>
            <person name="Tallon L.J."/>
            <person name="Delcher A.L."/>
            <person name="Salzberg S.L."/>
            <person name="Silva J.C."/>
            <person name="Haas B.J."/>
            <person name="Majoros W.H."/>
            <person name="Farzad M."/>
            <person name="Carlton J.M."/>
            <person name="Smith R.K. Jr."/>
            <person name="Garg J."/>
            <person name="Pearlman R.E."/>
            <person name="Karrer K.M."/>
            <person name="Sun L."/>
            <person name="Manning G."/>
            <person name="Elde N.C."/>
            <person name="Turkewitz A.P."/>
            <person name="Asai D.J."/>
            <person name="Wilkes D.E."/>
            <person name="Wang Y."/>
            <person name="Cai H."/>
            <person name="Collins K."/>
            <person name="Stewart B.A."/>
            <person name="Lee S.R."/>
            <person name="Wilamowska K."/>
            <person name="Weinberg Z."/>
            <person name="Ruzzo W.L."/>
            <person name="Wloga D."/>
            <person name="Gaertig J."/>
            <person name="Frankel J."/>
            <person name="Tsao C.-C."/>
            <person name="Gorovsky M.A."/>
            <person name="Keeling P.J."/>
            <person name="Waller R.F."/>
            <person name="Patron N.J."/>
            <person name="Cherry J.M."/>
            <person name="Stover N.A."/>
            <person name="Krieger C.J."/>
            <person name="del Toro C."/>
            <person name="Ryder H.F."/>
            <person name="Williamson S.C."/>
            <person name="Barbeau R.A."/>
            <person name="Hamilton E.P."/>
            <person name="Orias E."/>
        </authorList>
    </citation>
    <scope>NUCLEOTIDE SEQUENCE [LARGE SCALE GENOMIC DNA]</scope>
    <source>
        <strain evidence="26">SB210</strain>
    </source>
</reference>
<dbReference type="Gene3D" id="1.20.920.30">
    <property type="match status" value="1"/>
</dbReference>
<evidence type="ECO:0000313" key="25">
    <source>
        <dbReference type="EMBL" id="EAR99019.2"/>
    </source>
</evidence>
<dbReference type="PANTHER" id="PTHR45703">
    <property type="entry name" value="DYNEIN HEAVY CHAIN"/>
    <property type="match status" value="1"/>
</dbReference>
<feature type="compositionally biased region" description="Polar residues" evidence="14">
    <location>
        <begin position="178"/>
        <end position="203"/>
    </location>
</feature>
<dbReference type="InterPro" id="IPR027417">
    <property type="entry name" value="P-loop_NTPase"/>
</dbReference>
<evidence type="ECO:0000256" key="6">
    <source>
        <dbReference type="ARBA" id="ARBA00022840"/>
    </source>
</evidence>
<feature type="coiled-coil region" evidence="13">
    <location>
        <begin position="3510"/>
        <end position="3554"/>
    </location>
</feature>
<dbReference type="Gene3D" id="1.10.8.1220">
    <property type="match status" value="1"/>
</dbReference>
<accession>Q23R22</accession>
<evidence type="ECO:0000256" key="10">
    <source>
        <dbReference type="ARBA" id="ARBA00023175"/>
    </source>
</evidence>
<dbReference type="InterPro" id="IPR024317">
    <property type="entry name" value="Dynein_heavy_chain_D4_dom"/>
</dbReference>
<evidence type="ECO:0000259" key="18">
    <source>
        <dbReference type="Pfam" id="PF12777"/>
    </source>
</evidence>
<dbReference type="InterPro" id="IPR043157">
    <property type="entry name" value="Dynein_AAA1S"/>
</dbReference>
<evidence type="ECO:0000256" key="8">
    <source>
        <dbReference type="ARBA" id="ARBA00023054"/>
    </source>
</evidence>
<dbReference type="Gene3D" id="1.20.58.1120">
    <property type="match status" value="1"/>
</dbReference>
<feature type="coiled-coil region" evidence="13">
    <location>
        <begin position="3825"/>
        <end position="3856"/>
    </location>
</feature>
<evidence type="ECO:0000256" key="7">
    <source>
        <dbReference type="ARBA" id="ARBA00023017"/>
    </source>
</evidence>
<dbReference type="FunFam" id="1.20.1270.280:FF:000001">
    <property type="entry name" value="dynein heavy chain 7, axonemal"/>
    <property type="match status" value="1"/>
</dbReference>
<evidence type="ECO:0000259" key="24">
    <source>
        <dbReference type="Pfam" id="PF18199"/>
    </source>
</evidence>
<dbReference type="Pfam" id="PF12780">
    <property type="entry name" value="AAA_8"/>
    <property type="match status" value="1"/>
</dbReference>
<evidence type="ECO:0000256" key="5">
    <source>
        <dbReference type="ARBA" id="ARBA00022741"/>
    </source>
</evidence>
<feature type="domain" description="Dynein heavy chain region D6 P-loop" evidence="15">
    <location>
        <begin position="4127"/>
        <end position="4243"/>
    </location>
</feature>
<evidence type="ECO:0000256" key="1">
    <source>
        <dbReference type="ARBA" id="ARBA00004430"/>
    </source>
</evidence>
<feature type="domain" description="Dynein heavy chain linker" evidence="16">
    <location>
        <begin position="1308"/>
        <end position="1784"/>
    </location>
</feature>
<dbReference type="HOGENOM" id="CLU_000038_0_1_1"/>
<proteinExistence type="inferred from homology"/>
<keyword evidence="10" id="KW-0505">Motor protein</keyword>
<feature type="region of interest" description="Disordered" evidence="14">
    <location>
        <begin position="1"/>
        <end position="21"/>
    </location>
</feature>
<dbReference type="Pfam" id="PF12775">
    <property type="entry name" value="AAA_7"/>
    <property type="match status" value="1"/>
</dbReference>
<keyword evidence="5" id="KW-0547">Nucleotide-binding</keyword>
<dbReference type="InterPro" id="IPR041228">
    <property type="entry name" value="Dynein_C"/>
</dbReference>
<dbReference type="OrthoDB" id="288882at2759"/>
<dbReference type="GO" id="GO:0030286">
    <property type="term" value="C:dynein complex"/>
    <property type="evidence" value="ECO:0007669"/>
    <property type="project" value="UniProtKB-KW"/>
</dbReference>
<dbReference type="GeneID" id="7841744"/>
<dbReference type="Gene3D" id="3.20.180.20">
    <property type="entry name" value="Dynein heavy chain, N-terminal domain 2"/>
    <property type="match status" value="1"/>
</dbReference>
<name>Q23R22_TETTS</name>
<dbReference type="FunFam" id="1.20.920.20:FF:000001">
    <property type="entry name" value="dynein heavy chain 2, axonemal"/>
    <property type="match status" value="1"/>
</dbReference>
<dbReference type="KEGG" id="tet:TTHERM_00850620"/>
<evidence type="ECO:0000259" key="17">
    <source>
        <dbReference type="Pfam" id="PF12774"/>
    </source>
</evidence>
<dbReference type="InterPro" id="IPR042228">
    <property type="entry name" value="Dynein_linker_3"/>
</dbReference>
<dbReference type="GO" id="GO:0007018">
    <property type="term" value="P:microtubule-based movement"/>
    <property type="evidence" value="ECO:0007669"/>
    <property type="project" value="InterPro"/>
</dbReference>
<keyword evidence="3" id="KW-0963">Cytoplasm</keyword>
<dbReference type="Pfam" id="PF12781">
    <property type="entry name" value="AAA_9"/>
    <property type="match status" value="1"/>
</dbReference>
<dbReference type="Pfam" id="PF12777">
    <property type="entry name" value="MT"/>
    <property type="match status" value="1"/>
</dbReference>
<dbReference type="InterPro" id="IPR004273">
    <property type="entry name" value="Dynein_heavy_D6_P-loop"/>
</dbReference>
<dbReference type="Gene3D" id="1.10.8.720">
    <property type="entry name" value="Region D6 of dynein motor"/>
    <property type="match status" value="1"/>
</dbReference>
<dbReference type="eggNOG" id="KOG3595">
    <property type="taxonomic scope" value="Eukaryota"/>
</dbReference>
<dbReference type="GO" id="GO:0005930">
    <property type="term" value="C:axoneme"/>
    <property type="evidence" value="ECO:0007669"/>
    <property type="project" value="UniProtKB-SubCell"/>
</dbReference>
<feature type="coiled-coil region" evidence="13">
    <location>
        <begin position="1240"/>
        <end position="1293"/>
    </location>
</feature>
<keyword evidence="8 13" id="KW-0175">Coiled coil</keyword>
<evidence type="ECO:0000259" key="20">
    <source>
        <dbReference type="Pfam" id="PF12781"/>
    </source>
</evidence>
<evidence type="ECO:0000313" key="26">
    <source>
        <dbReference type="Proteomes" id="UP000009168"/>
    </source>
</evidence>
<keyword evidence="4" id="KW-0493">Microtubule</keyword>
<dbReference type="PANTHER" id="PTHR45703:SF36">
    <property type="entry name" value="DYNEIN HEAVY CHAIN, CYTOPLASMIC"/>
    <property type="match status" value="1"/>
</dbReference>
<dbReference type="FunFam" id="3.40.50.300:FF:000153">
    <property type="entry name" value="Dynein axonemal heavy chain 1"/>
    <property type="match status" value="1"/>
</dbReference>
<comment type="subcellular location">
    <subcellularLocation>
        <location evidence="1">Cytoplasm</location>
        <location evidence="1">Cytoskeleton</location>
        <location evidence="1">Cilium axoneme</location>
    </subcellularLocation>
</comment>
<evidence type="ECO:0000256" key="4">
    <source>
        <dbReference type="ARBA" id="ARBA00022701"/>
    </source>
</evidence>
<dbReference type="Gene3D" id="3.40.50.300">
    <property type="entry name" value="P-loop containing nucleotide triphosphate hydrolases"/>
    <property type="match status" value="5"/>
</dbReference>
<dbReference type="GO" id="GO:0008569">
    <property type="term" value="F:minus-end-directed microtubule motor activity"/>
    <property type="evidence" value="ECO:0007669"/>
    <property type="project" value="InterPro"/>
</dbReference>
<evidence type="ECO:0000259" key="15">
    <source>
        <dbReference type="Pfam" id="PF03028"/>
    </source>
</evidence>
<evidence type="ECO:0000256" key="2">
    <source>
        <dbReference type="ARBA" id="ARBA00008887"/>
    </source>
</evidence>
<dbReference type="FunFam" id="1.20.140.100:FF:000001">
    <property type="entry name" value="dynein heavy chain 17, axonemal"/>
    <property type="match status" value="1"/>
</dbReference>
<feature type="domain" description="Dynein heavy chain AAA lid" evidence="23">
    <location>
        <begin position="4279"/>
        <end position="4420"/>
    </location>
</feature>
<dbReference type="InterPro" id="IPR026983">
    <property type="entry name" value="DHC"/>
</dbReference>
<dbReference type="InterPro" id="IPR024743">
    <property type="entry name" value="Dynein_HC_stalk"/>
</dbReference>
<keyword evidence="26" id="KW-1185">Reference proteome</keyword>
<dbReference type="FunFam" id="1.10.8.710:FF:000001">
    <property type="entry name" value="Dynein axonemal heavy chain 2"/>
    <property type="match status" value="1"/>
</dbReference>
<keyword evidence="11" id="KW-0206">Cytoskeleton</keyword>
<dbReference type="Gene3D" id="1.20.140.100">
    <property type="entry name" value="Dynein heavy chain, N-terminal domain 2"/>
    <property type="match status" value="1"/>
</dbReference>
<dbReference type="InterPro" id="IPR013602">
    <property type="entry name" value="Dynein_heavy_linker"/>
</dbReference>
<feature type="coiled-coil region" evidence="13">
    <location>
        <begin position="2289"/>
        <end position="2316"/>
    </location>
</feature>
<dbReference type="GO" id="GO:0005524">
    <property type="term" value="F:ATP binding"/>
    <property type="evidence" value="ECO:0007669"/>
    <property type="project" value="UniProtKB-KW"/>
</dbReference>